<dbReference type="AlphaFoldDB" id="A0A0F5HYR8"/>
<dbReference type="STRING" id="1221996.QY95_02625"/>
<sequence>MVNKEELGDFYDGLVAKHPIGRLGKLEEIAHAIVFLVENDFMTGTTNDRISGWRLHSSIIRSLRQVMKGRPPAVRNTAGGLFSYKVSE</sequence>
<accession>A0A0F5HYR8</accession>
<dbReference type="InterPro" id="IPR036291">
    <property type="entry name" value="NAD(P)-bd_dom_sf"/>
</dbReference>
<proteinExistence type="predicted"/>
<dbReference type="Proteomes" id="UP000031563">
    <property type="component" value="Unassembled WGS sequence"/>
</dbReference>
<evidence type="ECO:0000313" key="2">
    <source>
        <dbReference type="Proteomes" id="UP000031563"/>
    </source>
</evidence>
<dbReference type="SUPFAM" id="SSF51735">
    <property type="entry name" value="NAD(P)-binding Rossmann-fold domains"/>
    <property type="match status" value="1"/>
</dbReference>
<dbReference type="Gene3D" id="3.40.50.720">
    <property type="entry name" value="NAD(P)-binding Rossmann-like Domain"/>
    <property type="match status" value="1"/>
</dbReference>
<keyword evidence="2" id="KW-1185">Reference proteome</keyword>
<name>A0A0F5HYR8_BACTR</name>
<gene>
    <name evidence="1" type="ORF">QY95_02625</name>
</gene>
<dbReference type="EMBL" id="JWIR02000048">
    <property type="protein sequence ID" value="KKB38170.1"/>
    <property type="molecule type" value="Genomic_DNA"/>
</dbReference>
<organism evidence="1 2">
    <name type="scientific">Bacillus thermotolerans</name>
    <name type="common">Quasibacillus thermotolerans</name>
    <dbReference type="NCBI Taxonomy" id="1221996"/>
    <lineage>
        <taxon>Bacteria</taxon>
        <taxon>Bacillati</taxon>
        <taxon>Bacillota</taxon>
        <taxon>Bacilli</taxon>
        <taxon>Bacillales</taxon>
        <taxon>Bacillaceae</taxon>
        <taxon>Bacillus</taxon>
    </lineage>
</organism>
<comment type="caution">
    <text evidence="1">The sequence shown here is derived from an EMBL/GenBank/DDBJ whole genome shotgun (WGS) entry which is preliminary data.</text>
</comment>
<reference evidence="1" key="1">
    <citation type="submission" date="2015-02" db="EMBL/GenBank/DDBJ databases">
        <title>Genome Assembly of Bacillaceae bacterium MTCC 8252.</title>
        <authorList>
            <person name="Verma A."/>
            <person name="Khatri I."/>
            <person name="Mual P."/>
            <person name="Subramanian S."/>
            <person name="Krishnamurthi S."/>
        </authorList>
    </citation>
    <scope>NUCLEOTIDE SEQUENCE [LARGE SCALE GENOMIC DNA]</scope>
    <source>
        <strain evidence="1">MTCC 8252</strain>
    </source>
</reference>
<accession>A0A0F5HMA6</accession>
<protein>
    <submittedName>
        <fullName evidence="1">Short-chain dehydrogenase/reductase SDR</fullName>
    </submittedName>
</protein>
<evidence type="ECO:0000313" key="1">
    <source>
        <dbReference type="EMBL" id="KKB38170.1"/>
    </source>
</evidence>